<name>A0ABQ3W3S5_9LACO</name>
<keyword evidence="2" id="KW-1185">Reference proteome</keyword>
<evidence type="ECO:0000313" key="1">
    <source>
        <dbReference type="EMBL" id="GHP14229.1"/>
    </source>
</evidence>
<dbReference type="EMBL" id="BNJR01000014">
    <property type="protein sequence ID" value="GHP14229.1"/>
    <property type="molecule type" value="Genomic_DNA"/>
</dbReference>
<accession>A0ABQ3W3S5</accession>
<comment type="caution">
    <text evidence="1">The sequence shown here is derived from an EMBL/GenBank/DDBJ whole genome shotgun (WGS) entry which is preliminary data.</text>
</comment>
<dbReference type="Proteomes" id="UP000604765">
    <property type="component" value="Unassembled WGS sequence"/>
</dbReference>
<proteinExistence type="predicted"/>
<dbReference type="RefSeq" id="WP_284692027.1">
    <property type="nucleotide sequence ID" value="NZ_BNJR01000014.1"/>
</dbReference>
<gene>
    <name evidence="1" type="ORF">YK48G_16540</name>
</gene>
<evidence type="ECO:0000313" key="2">
    <source>
        <dbReference type="Proteomes" id="UP000604765"/>
    </source>
</evidence>
<sequence length="41" mass="4803">MKTLKGILARVNERRELDLSSSKGKLKNRLFWNQVITSNEK</sequence>
<protein>
    <submittedName>
        <fullName evidence="1">Uncharacterized protein</fullName>
    </submittedName>
</protein>
<reference evidence="1 2" key="1">
    <citation type="journal article" date="2021" name="Int. J. Syst. Evol. Microbiol.">
        <title>Lentilactobacillus fungorum sp. nov., isolated from spent mushroom substrates.</title>
        <authorList>
            <person name="Tohno M."/>
            <person name="Tanizawa Y."/>
            <person name="Kojima Y."/>
            <person name="Sakamoto M."/>
            <person name="Ohkuma M."/>
            <person name="Kobayashi H."/>
        </authorList>
    </citation>
    <scope>NUCLEOTIDE SEQUENCE [LARGE SCALE GENOMIC DNA]</scope>
    <source>
        <strain evidence="1 2">YK48G</strain>
    </source>
</reference>
<organism evidence="1 2">
    <name type="scientific">Lentilactobacillus fungorum</name>
    <dbReference type="NCBI Taxonomy" id="2201250"/>
    <lineage>
        <taxon>Bacteria</taxon>
        <taxon>Bacillati</taxon>
        <taxon>Bacillota</taxon>
        <taxon>Bacilli</taxon>
        <taxon>Lactobacillales</taxon>
        <taxon>Lactobacillaceae</taxon>
        <taxon>Lentilactobacillus</taxon>
    </lineage>
</organism>